<dbReference type="Pfam" id="PF21597">
    <property type="entry name" value="TetR_C_43"/>
    <property type="match status" value="1"/>
</dbReference>
<dbReference type="InterPro" id="IPR001647">
    <property type="entry name" value="HTH_TetR"/>
</dbReference>
<feature type="compositionally biased region" description="Basic and acidic residues" evidence="5">
    <location>
        <begin position="218"/>
        <end position="237"/>
    </location>
</feature>
<feature type="domain" description="HTH tetR-type" evidence="6">
    <location>
        <begin position="10"/>
        <end position="69"/>
    </location>
</feature>
<dbReference type="Pfam" id="PF00440">
    <property type="entry name" value="TetR_N"/>
    <property type="match status" value="1"/>
</dbReference>
<dbReference type="InterPro" id="IPR049445">
    <property type="entry name" value="TetR_SbtR-like_C"/>
</dbReference>
<proteinExistence type="predicted"/>
<dbReference type="InterPro" id="IPR036271">
    <property type="entry name" value="Tet_transcr_reg_TetR-rel_C_sf"/>
</dbReference>
<dbReference type="InterPro" id="IPR050109">
    <property type="entry name" value="HTH-type_TetR-like_transc_reg"/>
</dbReference>
<dbReference type="Proteomes" id="UP000198582">
    <property type="component" value="Unassembled WGS sequence"/>
</dbReference>
<keyword evidence="3" id="KW-0804">Transcription</keyword>
<dbReference type="PANTHER" id="PTHR30055:SF234">
    <property type="entry name" value="HTH-TYPE TRANSCRIPTIONAL REGULATOR BETI"/>
    <property type="match status" value="1"/>
</dbReference>
<feature type="compositionally biased region" description="Pro residues" evidence="5">
    <location>
        <begin position="190"/>
        <end position="201"/>
    </location>
</feature>
<evidence type="ECO:0000313" key="8">
    <source>
        <dbReference type="Proteomes" id="UP000198582"/>
    </source>
</evidence>
<evidence type="ECO:0000259" key="6">
    <source>
        <dbReference type="PROSITE" id="PS50977"/>
    </source>
</evidence>
<dbReference type="GO" id="GO:0000976">
    <property type="term" value="F:transcription cis-regulatory region binding"/>
    <property type="evidence" value="ECO:0007669"/>
    <property type="project" value="TreeGrafter"/>
</dbReference>
<dbReference type="InterPro" id="IPR009057">
    <property type="entry name" value="Homeodomain-like_sf"/>
</dbReference>
<evidence type="ECO:0000256" key="2">
    <source>
        <dbReference type="ARBA" id="ARBA00023125"/>
    </source>
</evidence>
<evidence type="ECO:0000313" key="7">
    <source>
        <dbReference type="EMBL" id="SEP02383.1"/>
    </source>
</evidence>
<evidence type="ECO:0000256" key="5">
    <source>
        <dbReference type="SAM" id="MobiDB-lite"/>
    </source>
</evidence>
<evidence type="ECO:0000256" key="3">
    <source>
        <dbReference type="ARBA" id="ARBA00023163"/>
    </source>
</evidence>
<accession>A0A1H8UHJ9</accession>
<evidence type="ECO:0000256" key="1">
    <source>
        <dbReference type="ARBA" id="ARBA00023015"/>
    </source>
</evidence>
<evidence type="ECO:0000256" key="4">
    <source>
        <dbReference type="PROSITE-ProRule" id="PRU00335"/>
    </source>
</evidence>
<dbReference type="EMBL" id="FOEF01000003">
    <property type="protein sequence ID" value="SEP02383.1"/>
    <property type="molecule type" value="Genomic_DNA"/>
</dbReference>
<keyword evidence="2 4" id="KW-0238">DNA-binding</keyword>
<gene>
    <name evidence="7" type="ORF">SAMN04489732_103266</name>
</gene>
<dbReference type="STRING" id="394193.SAMN04489732_103266"/>
<feature type="DNA-binding region" description="H-T-H motif" evidence="4">
    <location>
        <begin position="32"/>
        <end position="51"/>
    </location>
</feature>
<feature type="compositionally biased region" description="Polar residues" evidence="5">
    <location>
        <begin position="206"/>
        <end position="216"/>
    </location>
</feature>
<dbReference type="Gene3D" id="1.10.357.10">
    <property type="entry name" value="Tetracycline Repressor, domain 2"/>
    <property type="match status" value="1"/>
</dbReference>
<protein>
    <submittedName>
        <fullName evidence="7">DNA-binding transcriptional regulator, AcrR family</fullName>
    </submittedName>
</protein>
<keyword evidence="8" id="KW-1185">Reference proteome</keyword>
<dbReference type="SUPFAM" id="SSF46689">
    <property type="entry name" value="Homeodomain-like"/>
    <property type="match status" value="1"/>
</dbReference>
<dbReference type="PANTHER" id="PTHR30055">
    <property type="entry name" value="HTH-TYPE TRANSCRIPTIONAL REGULATOR RUTR"/>
    <property type="match status" value="1"/>
</dbReference>
<reference evidence="7 8" key="1">
    <citation type="submission" date="2016-10" db="EMBL/GenBank/DDBJ databases">
        <authorList>
            <person name="de Groot N.N."/>
        </authorList>
    </citation>
    <scope>NUCLEOTIDE SEQUENCE [LARGE SCALE GENOMIC DNA]</scope>
    <source>
        <strain evidence="7 8">DSM 44993</strain>
    </source>
</reference>
<keyword evidence="1" id="KW-0805">Transcription regulation</keyword>
<name>A0A1H8UHJ9_9PSEU</name>
<sequence length="237" mass="25621">MSRPLRADARRNREALLTVAREAFAAGEADIRVEEIAKRAGVSVGTLYRHFDTRDAVVEEVYRQEVTEVCDSARQLLEDLEPRAALAEYLRRVVEHAAVSKGMAAALESIMATDSPVFTGGREQLSDALDLLLERGAETGVIRGDITGRTVLRALGGICGARTYPGWHEEAFRITDLLVDGLTAVTRPVSPDPANPGPGPLPVGTRQESTQDSGTTRGAEHGRLVRQGEGKDPGVRR</sequence>
<dbReference type="SUPFAM" id="SSF48498">
    <property type="entry name" value="Tetracyclin repressor-like, C-terminal domain"/>
    <property type="match status" value="1"/>
</dbReference>
<dbReference type="GO" id="GO:0003700">
    <property type="term" value="F:DNA-binding transcription factor activity"/>
    <property type="evidence" value="ECO:0007669"/>
    <property type="project" value="TreeGrafter"/>
</dbReference>
<organism evidence="7 8">
    <name type="scientific">Amycolatopsis saalfeldensis</name>
    <dbReference type="NCBI Taxonomy" id="394193"/>
    <lineage>
        <taxon>Bacteria</taxon>
        <taxon>Bacillati</taxon>
        <taxon>Actinomycetota</taxon>
        <taxon>Actinomycetes</taxon>
        <taxon>Pseudonocardiales</taxon>
        <taxon>Pseudonocardiaceae</taxon>
        <taxon>Amycolatopsis</taxon>
    </lineage>
</organism>
<dbReference type="PROSITE" id="PS50977">
    <property type="entry name" value="HTH_TETR_2"/>
    <property type="match status" value="1"/>
</dbReference>
<feature type="region of interest" description="Disordered" evidence="5">
    <location>
        <begin position="187"/>
        <end position="237"/>
    </location>
</feature>
<dbReference type="RefSeq" id="WP_218156729.1">
    <property type="nucleotide sequence ID" value="NZ_FOEF01000003.1"/>
</dbReference>
<dbReference type="AlphaFoldDB" id="A0A1H8UHJ9"/>